<dbReference type="EMBL" id="JACHFR010000002">
    <property type="protein sequence ID" value="MBB5219035.1"/>
    <property type="molecule type" value="Genomic_DNA"/>
</dbReference>
<sequence length="299" mass="34969">MIFSKPPRTPKYLAHKLISNGLQEVSEKELTEIFQSINYYKLRGYTYPYQDNTVLNSPFLPNVKWSYIWNDYNFDLKLRTLLFSSISFIETALKTRMTLVSLTLGATWYLNNRLFKSQNAFNSDFSFLQSDWNRASEEFKNHYETKYPESPNPPAWMIFETSSFGPISKFFKNMKPQLAEKESICNYFGFEKADGNKLATWFQVINTVRNICAHHGRLYSRQLITTPLFVVPQKGNWVSSWPNPNRVYAAICIIKNFLDICNPNNTFVADLKELMKMVRPEQLPSMGFPADWKIEPLFS</sequence>
<reference evidence="1 3" key="2">
    <citation type="submission" date="2020-08" db="EMBL/GenBank/DDBJ databases">
        <title>Genomic Encyclopedia of Type Strains, Phase IV (KMG-IV): sequencing the most valuable type-strain genomes for metagenomic binning, comparative biology and taxonomic classification.</title>
        <authorList>
            <person name="Goeker M."/>
        </authorList>
    </citation>
    <scope>NUCLEOTIDE SEQUENCE [LARGE SCALE GENOMIC DNA]</scope>
    <source>
        <strain evidence="1 3">DSM 103679</strain>
    </source>
</reference>
<reference evidence="2 4" key="1">
    <citation type="submission" date="2018-08" db="EMBL/GenBank/DDBJ databases">
        <title>The first complete genome of Treponema rectale (CHPAT), a commensal spirochete of the bovine rectum.</title>
        <authorList>
            <person name="Staton G.J."/>
            <person name="Clegg S.R."/>
            <person name="Carter S.D."/>
            <person name="Radford A.D."/>
            <person name="Darby A."/>
            <person name="Hall N."/>
            <person name="Birtles R.J."/>
            <person name="Evans N.J."/>
        </authorList>
    </citation>
    <scope>NUCLEOTIDE SEQUENCE [LARGE SCALE GENOMIC DNA]</scope>
    <source>
        <strain evidence="2 4">CHPA</strain>
    </source>
</reference>
<name>A0A840SE51_9SPIR</name>
<evidence type="ECO:0000313" key="3">
    <source>
        <dbReference type="Proteomes" id="UP000578697"/>
    </source>
</evidence>
<accession>A0A840SE51</accession>
<dbReference type="RefSeq" id="WP_184652470.1">
    <property type="nucleotide sequence ID" value="NZ_JACHFR010000002.1"/>
</dbReference>
<dbReference type="AlphaFoldDB" id="A0A840SE51"/>
<dbReference type="EMBL" id="CP031517">
    <property type="protein sequence ID" value="QOS41055.1"/>
    <property type="molecule type" value="Genomic_DNA"/>
</dbReference>
<dbReference type="Proteomes" id="UP000578697">
    <property type="component" value="Unassembled WGS sequence"/>
</dbReference>
<keyword evidence="3" id="KW-1185">Reference proteome</keyword>
<evidence type="ECO:0000313" key="1">
    <source>
        <dbReference type="EMBL" id="MBB5219035.1"/>
    </source>
</evidence>
<dbReference type="Pfam" id="PF07751">
    <property type="entry name" value="Abi_2"/>
    <property type="match status" value="1"/>
</dbReference>
<dbReference type="Proteomes" id="UP000593591">
    <property type="component" value="Chromosome"/>
</dbReference>
<dbReference type="KEGG" id="trc:DYE49_11605"/>
<gene>
    <name evidence="2" type="ORF">DYE49_11605</name>
    <name evidence="1" type="ORF">HNP77_001404</name>
</gene>
<proteinExistence type="predicted"/>
<organism evidence="1 3">
    <name type="scientific">Treponema rectale</name>
    <dbReference type="NCBI Taxonomy" id="744512"/>
    <lineage>
        <taxon>Bacteria</taxon>
        <taxon>Pseudomonadati</taxon>
        <taxon>Spirochaetota</taxon>
        <taxon>Spirochaetia</taxon>
        <taxon>Spirochaetales</taxon>
        <taxon>Treponemataceae</taxon>
        <taxon>Treponema</taxon>
    </lineage>
</organism>
<protein>
    <submittedName>
        <fullName evidence="2">Abi family protein</fullName>
    </submittedName>
    <submittedName>
        <fullName evidence="1">Abortive infection bacteriophage resistance protein</fullName>
    </submittedName>
</protein>
<evidence type="ECO:0000313" key="2">
    <source>
        <dbReference type="EMBL" id="QOS41055.1"/>
    </source>
</evidence>
<dbReference type="InterPro" id="IPR011664">
    <property type="entry name" value="Abi_system_AbiD/AbiF-like"/>
</dbReference>
<evidence type="ECO:0000313" key="4">
    <source>
        <dbReference type="Proteomes" id="UP000593591"/>
    </source>
</evidence>